<keyword evidence="2" id="KW-1185">Reference proteome</keyword>
<protein>
    <submittedName>
        <fullName evidence="3">Secreted protein</fullName>
    </submittedName>
</protein>
<organism evidence="2 3">
    <name type="scientific">Haemonchus contortus</name>
    <name type="common">Barber pole worm</name>
    <dbReference type="NCBI Taxonomy" id="6289"/>
    <lineage>
        <taxon>Eukaryota</taxon>
        <taxon>Metazoa</taxon>
        <taxon>Ecdysozoa</taxon>
        <taxon>Nematoda</taxon>
        <taxon>Chromadorea</taxon>
        <taxon>Rhabditida</taxon>
        <taxon>Rhabditina</taxon>
        <taxon>Rhabditomorpha</taxon>
        <taxon>Strongyloidea</taxon>
        <taxon>Trichostrongylidae</taxon>
        <taxon>Haemonchus</taxon>
    </lineage>
</organism>
<reference evidence="3" key="1">
    <citation type="submission" date="2020-12" db="UniProtKB">
        <authorList>
            <consortium name="WormBaseParasite"/>
        </authorList>
    </citation>
    <scope>IDENTIFICATION</scope>
    <source>
        <strain evidence="3">MHco3</strain>
    </source>
</reference>
<sequence length="242" mass="27039">CTFPRLFTPMLVVAFLIIVGNVVAQTRPGYQFRACDPIQLQRCQAVFNDDLGIDASLGVLTYQDLRAAIENKLGVLKADGLAKICMSFKYYKTCFSNRNEYANCANNPLGLLVDQNGTATGITEYQALGYTKIFNQFDFSCGAGFSEFANNDECAASVFLTGIDDMRACDNNFAASIKRDPNVMNRCAYLEVAKECYMSAFSKRCSQYPEVVWWGCNYERAGEQTNFPQCDQIFCTYTDPQA</sequence>
<keyword evidence="1" id="KW-0472">Membrane</keyword>
<evidence type="ECO:0000313" key="3">
    <source>
        <dbReference type="WBParaSite" id="HCON_00044970-00001"/>
    </source>
</evidence>
<keyword evidence="1" id="KW-1133">Transmembrane helix</keyword>
<accession>A0A7I4Y321</accession>
<evidence type="ECO:0000256" key="1">
    <source>
        <dbReference type="SAM" id="Phobius"/>
    </source>
</evidence>
<dbReference type="OrthoDB" id="5783451at2759"/>
<dbReference type="PANTHER" id="PTHR34311">
    <property type="entry name" value="PROTEIN CBG21698-RELATED"/>
    <property type="match status" value="1"/>
</dbReference>
<dbReference type="AlphaFoldDB" id="A0A7I4Y321"/>
<evidence type="ECO:0000313" key="2">
    <source>
        <dbReference type="Proteomes" id="UP000025227"/>
    </source>
</evidence>
<dbReference type="PANTHER" id="PTHR34311:SF6">
    <property type="entry name" value="NEMATODE SPECIFIC PEPTIDE FAMILY"/>
    <property type="match status" value="1"/>
</dbReference>
<dbReference type="Proteomes" id="UP000025227">
    <property type="component" value="Unplaced"/>
</dbReference>
<keyword evidence="1" id="KW-0812">Transmembrane</keyword>
<dbReference type="WBParaSite" id="HCON_00044970-00001">
    <property type="protein sequence ID" value="HCON_00044970-00001"/>
    <property type="gene ID" value="HCON_00044970"/>
</dbReference>
<name>A0A7I4Y321_HAECO</name>
<feature type="transmembrane region" description="Helical" evidence="1">
    <location>
        <begin position="6"/>
        <end position="24"/>
    </location>
</feature>
<proteinExistence type="predicted"/>